<keyword evidence="2" id="KW-1003">Cell membrane</keyword>
<dbReference type="InterPro" id="IPR017039">
    <property type="entry name" value="Virul_fac_BrkB"/>
</dbReference>
<feature type="transmembrane region" description="Helical" evidence="6">
    <location>
        <begin position="34"/>
        <end position="57"/>
    </location>
</feature>
<protein>
    <submittedName>
        <fullName evidence="7">YihY/virulence factor BrkB family protein</fullName>
    </submittedName>
</protein>
<comment type="caution">
    <text evidence="7">The sequence shown here is derived from an EMBL/GenBank/DDBJ whole genome shotgun (WGS) entry which is preliminary data.</text>
</comment>
<comment type="subcellular location">
    <subcellularLocation>
        <location evidence="1">Cell membrane</location>
        <topology evidence="1">Multi-pass membrane protein</topology>
    </subcellularLocation>
</comment>
<evidence type="ECO:0000256" key="1">
    <source>
        <dbReference type="ARBA" id="ARBA00004651"/>
    </source>
</evidence>
<feature type="transmembrane region" description="Helical" evidence="6">
    <location>
        <begin position="220"/>
        <end position="240"/>
    </location>
</feature>
<accession>A0ABP8MYF5</accession>
<evidence type="ECO:0000256" key="4">
    <source>
        <dbReference type="ARBA" id="ARBA00022989"/>
    </source>
</evidence>
<keyword evidence="4 6" id="KW-1133">Transmembrane helix</keyword>
<dbReference type="Pfam" id="PF03631">
    <property type="entry name" value="Virul_fac_BrkB"/>
    <property type="match status" value="1"/>
</dbReference>
<feature type="transmembrane region" description="Helical" evidence="6">
    <location>
        <begin position="252"/>
        <end position="275"/>
    </location>
</feature>
<dbReference type="EMBL" id="BAABEZ010000024">
    <property type="protein sequence ID" value="GAA4458247.1"/>
    <property type="molecule type" value="Genomic_DNA"/>
</dbReference>
<dbReference type="PANTHER" id="PTHR30213">
    <property type="entry name" value="INNER MEMBRANE PROTEIN YHJD"/>
    <property type="match status" value="1"/>
</dbReference>
<feature type="transmembrane region" description="Helical" evidence="6">
    <location>
        <begin position="186"/>
        <end position="208"/>
    </location>
</feature>
<keyword evidence="5 6" id="KW-0472">Membrane</keyword>
<dbReference type="PANTHER" id="PTHR30213:SF1">
    <property type="entry name" value="INNER MEMBRANE PROTEIN YHJD"/>
    <property type="match status" value="1"/>
</dbReference>
<evidence type="ECO:0000256" key="6">
    <source>
        <dbReference type="SAM" id="Phobius"/>
    </source>
</evidence>
<dbReference type="PIRSF" id="PIRSF035875">
    <property type="entry name" value="RNase_BN"/>
    <property type="match status" value="1"/>
</dbReference>
<dbReference type="Proteomes" id="UP001501410">
    <property type="component" value="Unassembled WGS sequence"/>
</dbReference>
<reference evidence="8" key="1">
    <citation type="journal article" date="2019" name="Int. J. Syst. Evol. Microbiol.">
        <title>The Global Catalogue of Microorganisms (GCM) 10K type strain sequencing project: providing services to taxonomists for standard genome sequencing and annotation.</title>
        <authorList>
            <consortium name="The Broad Institute Genomics Platform"/>
            <consortium name="The Broad Institute Genome Sequencing Center for Infectious Disease"/>
            <person name="Wu L."/>
            <person name="Ma J."/>
        </authorList>
    </citation>
    <scope>NUCLEOTIDE SEQUENCE [LARGE SCALE GENOMIC DNA]</scope>
    <source>
        <strain evidence="8">JCM 31921</strain>
    </source>
</reference>
<organism evidence="7 8">
    <name type="scientific">Rurimicrobium arvi</name>
    <dbReference type="NCBI Taxonomy" id="2049916"/>
    <lineage>
        <taxon>Bacteria</taxon>
        <taxon>Pseudomonadati</taxon>
        <taxon>Bacteroidota</taxon>
        <taxon>Chitinophagia</taxon>
        <taxon>Chitinophagales</taxon>
        <taxon>Chitinophagaceae</taxon>
        <taxon>Rurimicrobium</taxon>
    </lineage>
</organism>
<keyword evidence="3 6" id="KW-0812">Transmembrane</keyword>
<evidence type="ECO:0000313" key="8">
    <source>
        <dbReference type="Proteomes" id="UP001501410"/>
    </source>
</evidence>
<gene>
    <name evidence="7" type="ORF">GCM10023092_26300</name>
</gene>
<keyword evidence="8" id="KW-1185">Reference proteome</keyword>
<feature type="transmembrane region" description="Helical" evidence="6">
    <location>
        <begin position="143"/>
        <end position="166"/>
    </location>
</feature>
<evidence type="ECO:0000256" key="2">
    <source>
        <dbReference type="ARBA" id="ARBA00022475"/>
    </source>
</evidence>
<dbReference type="NCBIfam" id="TIGR00765">
    <property type="entry name" value="yihY_not_rbn"/>
    <property type="match status" value="1"/>
</dbReference>
<evidence type="ECO:0000313" key="7">
    <source>
        <dbReference type="EMBL" id="GAA4458247.1"/>
    </source>
</evidence>
<proteinExistence type="predicted"/>
<sequence length="320" mass="35244">MLSMKKRFKAIWQMIADTFRLYSDGHISKLSGSLAYFTVFSMGPLLVVIISLCGIFLSREAIEGQVYQVLVNFVGSDTANQLQEIIRNASVQGKSKLAALIGIITLLVGATTVFAEIQDSINQIWGLKPKPSQGWLQYLKNRVLSFSVIISLGFLLLVSLALSAVIEMINSRLQRMIPGATVAVFYIINLILTIGISTLIFATIFRVLPDARIRWRDVMAGAITTAILFLIGKFAISVYISQAKIGSTFGAAGSLVVLLVWVYYSSVILYLGAAFTKVYAVRYGKAIEPNKYATTIQKVELETDHASIQANERDKQQIKG</sequence>
<evidence type="ECO:0000256" key="5">
    <source>
        <dbReference type="ARBA" id="ARBA00023136"/>
    </source>
</evidence>
<name>A0ABP8MYF5_9BACT</name>
<evidence type="ECO:0000256" key="3">
    <source>
        <dbReference type="ARBA" id="ARBA00022692"/>
    </source>
</evidence>
<feature type="transmembrane region" description="Helical" evidence="6">
    <location>
        <begin position="97"/>
        <end position="115"/>
    </location>
</feature>